<reference evidence="6 7" key="1">
    <citation type="journal article" date="2021" name="BMC Genomics">
        <title>Telomere-to-telomere genome assembly of asparaginase-producing Trichoderma simmonsii.</title>
        <authorList>
            <person name="Chung D."/>
            <person name="Kwon Y.M."/>
            <person name="Yang Y."/>
        </authorList>
    </citation>
    <scope>NUCLEOTIDE SEQUENCE [LARGE SCALE GENOMIC DNA]</scope>
    <source>
        <strain evidence="6 7">GH-Sj1</strain>
    </source>
</reference>
<evidence type="ECO:0000256" key="1">
    <source>
        <dbReference type="ARBA" id="ARBA00006484"/>
    </source>
</evidence>
<evidence type="ECO:0000256" key="4">
    <source>
        <dbReference type="RuleBase" id="RU000363"/>
    </source>
</evidence>
<dbReference type="EMBL" id="CP075866">
    <property type="protein sequence ID" value="QYS99759.1"/>
    <property type="molecule type" value="Genomic_DNA"/>
</dbReference>
<dbReference type="CDD" id="cd05374">
    <property type="entry name" value="17beta-HSD-like_SDR_c"/>
    <property type="match status" value="1"/>
</dbReference>
<dbReference type="InterPro" id="IPR020904">
    <property type="entry name" value="Sc_DH/Rdtase_CS"/>
</dbReference>
<dbReference type="InterPro" id="IPR002347">
    <property type="entry name" value="SDR_fam"/>
</dbReference>
<comment type="similarity">
    <text evidence="1 4">Belongs to the short-chain dehydrogenases/reductases (SDR) family.</text>
</comment>
<sequence length="288" mass="30904">MSPPVWFITGTSHGFGFLLSLQALHAGHKVIGTVRNKKHSVDAVQSIEQAGGSVVELDMTEPRDGIVEKVQAAEKIHGRIDFLINNAGYSTLGPVEYFTEDDATYQFRTNVFGPLFTIQAVLPGMRARRHGTIVNISSVAGQDALASCGLYAGSKFGLEGLSEALAKEVGSFGISVLIVEPGAFRTNFWHASILRNVPADIGYEGTPVDTVLNKFRDSAGKQAGDPEKAVDIIFQVVSGQGAAGHLKGQVMRLPLGKDAVSRIEKKLQLVKTDVELCHKLAISTDFSN</sequence>
<dbReference type="Gene3D" id="3.40.50.720">
    <property type="entry name" value="NAD(P)-binding Rossmann-like Domain"/>
    <property type="match status" value="1"/>
</dbReference>
<dbReference type="SUPFAM" id="SSF51735">
    <property type="entry name" value="NAD(P)-binding Rossmann-fold domains"/>
    <property type="match status" value="1"/>
</dbReference>
<dbReference type="Pfam" id="PF00106">
    <property type="entry name" value="adh_short"/>
    <property type="match status" value="1"/>
</dbReference>
<dbReference type="InterPro" id="IPR051911">
    <property type="entry name" value="SDR_oxidoreductase"/>
</dbReference>
<dbReference type="GO" id="GO:0016491">
    <property type="term" value="F:oxidoreductase activity"/>
    <property type="evidence" value="ECO:0007669"/>
    <property type="project" value="UniProtKB-KW"/>
</dbReference>
<dbReference type="PRINTS" id="PR00081">
    <property type="entry name" value="GDHRDH"/>
</dbReference>
<keyword evidence="2" id="KW-0521">NADP</keyword>
<protein>
    <submittedName>
        <fullName evidence="6">Short chain oxidoreductase/dehydrogenase</fullName>
    </submittedName>
</protein>
<dbReference type="PANTHER" id="PTHR43976:SF16">
    <property type="entry name" value="SHORT-CHAIN DEHYDROGENASE_REDUCTASE FAMILY PROTEIN"/>
    <property type="match status" value="1"/>
</dbReference>
<name>A0A8G0LFA3_9HYPO</name>
<keyword evidence="7" id="KW-1185">Reference proteome</keyword>
<dbReference type="AlphaFoldDB" id="A0A8G0LFA3"/>
<dbReference type="Proteomes" id="UP000826661">
    <property type="component" value="Chromosome III"/>
</dbReference>
<dbReference type="PANTHER" id="PTHR43976">
    <property type="entry name" value="SHORT CHAIN DEHYDROGENASE"/>
    <property type="match status" value="1"/>
</dbReference>
<proteinExistence type="inferred from homology"/>
<accession>A0A8G0LFA3</accession>
<keyword evidence="3" id="KW-0560">Oxidoreductase</keyword>
<feature type="signal peptide" evidence="5">
    <location>
        <begin position="1"/>
        <end position="26"/>
    </location>
</feature>
<evidence type="ECO:0000256" key="3">
    <source>
        <dbReference type="ARBA" id="ARBA00023002"/>
    </source>
</evidence>
<keyword evidence="5" id="KW-0732">Signal</keyword>
<dbReference type="InterPro" id="IPR036291">
    <property type="entry name" value="NAD(P)-bd_dom_sf"/>
</dbReference>
<organism evidence="6 7">
    <name type="scientific">Trichoderma simmonsii</name>
    <dbReference type="NCBI Taxonomy" id="1491479"/>
    <lineage>
        <taxon>Eukaryota</taxon>
        <taxon>Fungi</taxon>
        <taxon>Dikarya</taxon>
        <taxon>Ascomycota</taxon>
        <taxon>Pezizomycotina</taxon>
        <taxon>Sordariomycetes</taxon>
        <taxon>Hypocreomycetidae</taxon>
        <taxon>Hypocreales</taxon>
        <taxon>Hypocreaceae</taxon>
        <taxon>Trichoderma</taxon>
    </lineage>
</organism>
<evidence type="ECO:0000313" key="7">
    <source>
        <dbReference type="Proteomes" id="UP000826661"/>
    </source>
</evidence>
<evidence type="ECO:0000313" key="6">
    <source>
        <dbReference type="EMBL" id="QYS99759.1"/>
    </source>
</evidence>
<feature type="chain" id="PRO_5034765372" evidence="5">
    <location>
        <begin position="27"/>
        <end position="288"/>
    </location>
</feature>
<dbReference type="PROSITE" id="PS00061">
    <property type="entry name" value="ADH_SHORT"/>
    <property type="match status" value="1"/>
</dbReference>
<evidence type="ECO:0000256" key="2">
    <source>
        <dbReference type="ARBA" id="ARBA00022857"/>
    </source>
</evidence>
<gene>
    <name evidence="6" type="ORF">H0G86_006878</name>
</gene>
<evidence type="ECO:0000256" key="5">
    <source>
        <dbReference type="SAM" id="SignalP"/>
    </source>
</evidence>
<dbReference type="PRINTS" id="PR00080">
    <property type="entry name" value="SDRFAMILY"/>
</dbReference>